<evidence type="ECO:0000256" key="2">
    <source>
        <dbReference type="SAM" id="SignalP"/>
    </source>
</evidence>
<feature type="compositionally biased region" description="Polar residues" evidence="1">
    <location>
        <begin position="87"/>
        <end position="97"/>
    </location>
</feature>
<protein>
    <recommendedName>
        <fullName evidence="5">Secreted protein</fullName>
    </recommendedName>
</protein>
<feature type="compositionally biased region" description="Low complexity" evidence="1">
    <location>
        <begin position="43"/>
        <end position="64"/>
    </location>
</feature>
<evidence type="ECO:0000313" key="4">
    <source>
        <dbReference type="Proteomes" id="UP000051952"/>
    </source>
</evidence>
<proteinExistence type="predicted"/>
<organism evidence="3 4">
    <name type="scientific">Bodo saltans</name>
    <name type="common">Flagellated protozoan</name>
    <dbReference type="NCBI Taxonomy" id="75058"/>
    <lineage>
        <taxon>Eukaryota</taxon>
        <taxon>Discoba</taxon>
        <taxon>Euglenozoa</taxon>
        <taxon>Kinetoplastea</taxon>
        <taxon>Metakinetoplastina</taxon>
        <taxon>Eubodonida</taxon>
        <taxon>Bodonidae</taxon>
        <taxon>Bodo</taxon>
    </lineage>
</organism>
<feature type="compositionally biased region" description="Basic and acidic residues" evidence="1">
    <location>
        <begin position="73"/>
        <end position="86"/>
    </location>
</feature>
<dbReference type="EMBL" id="CYKH01002194">
    <property type="protein sequence ID" value="CUG93774.1"/>
    <property type="molecule type" value="Genomic_DNA"/>
</dbReference>
<reference evidence="4" key="1">
    <citation type="submission" date="2015-09" db="EMBL/GenBank/DDBJ databases">
        <authorList>
            <consortium name="Pathogen Informatics"/>
        </authorList>
    </citation>
    <scope>NUCLEOTIDE SEQUENCE [LARGE SCALE GENOMIC DNA]</scope>
    <source>
        <strain evidence="4">Lake Konstanz</strain>
    </source>
</reference>
<feature type="chain" id="PRO_5006622894" description="Secreted protein" evidence="2">
    <location>
        <begin position="18"/>
        <end position="97"/>
    </location>
</feature>
<gene>
    <name evidence="3" type="ORF">BSAL_44710</name>
</gene>
<evidence type="ECO:0000313" key="3">
    <source>
        <dbReference type="EMBL" id="CUG93774.1"/>
    </source>
</evidence>
<dbReference type="Proteomes" id="UP000051952">
    <property type="component" value="Unassembled WGS sequence"/>
</dbReference>
<keyword evidence="4" id="KW-1185">Reference proteome</keyword>
<sequence>MWLTGHILSVPANSACAYSECILCAQLLRLSLTGGANTSSCPTTKSQQQQRPQQIKQNKQTNKQTNKHTQKKRKEEDKIKENEKPTTRNYTTSPHDA</sequence>
<name>A0A0S4JYV3_BODSA</name>
<feature type="signal peptide" evidence="2">
    <location>
        <begin position="1"/>
        <end position="17"/>
    </location>
</feature>
<feature type="region of interest" description="Disordered" evidence="1">
    <location>
        <begin position="35"/>
        <end position="97"/>
    </location>
</feature>
<dbReference type="VEuPathDB" id="TriTrypDB:BSAL_44710"/>
<dbReference type="AlphaFoldDB" id="A0A0S4JYV3"/>
<evidence type="ECO:0000256" key="1">
    <source>
        <dbReference type="SAM" id="MobiDB-lite"/>
    </source>
</evidence>
<evidence type="ECO:0008006" key="5">
    <source>
        <dbReference type="Google" id="ProtNLM"/>
    </source>
</evidence>
<accession>A0A0S4JYV3</accession>
<keyword evidence="2" id="KW-0732">Signal</keyword>